<reference evidence="6 7" key="1">
    <citation type="submission" date="2024-01" db="EMBL/GenBank/DDBJ databases">
        <title>The complete chloroplast genome sequence of Lithospermum erythrorhizon: insights into the phylogenetic relationship among Boraginaceae species and the maternal lineages of purple gromwells.</title>
        <authorList>
            <person name="Okada T."/>
            <person name="Watanabe K."/>
        </authorList>
    </citation>
    <scope>NUCLEOTIDE SEQUENCE [LARGE SCALE GENOMIC DNA]</scope>
</reference>
<dbReference type="PANTHER" id="PTHR11926">
    <property type="entry name" value="GLUCOSYL/GLUCURONOSYL TRANSFERASES"/>
    <property type="match status" value="1"/>
</dbReference>
<comment type="similarity">
    <text evidence="1 4">Belongs to the UDP-glycosyltransferase family.</text>
</comment>
<dbReference type="AlphaFoldDB" id="A0AAV3PFN6"/>
<dbReference type="InterPro" id="IPR002213">
    <property type="entry name" value="UDP_glucos_trans"/>
</dbReference>
<dbReference type="GO" id="GO:0080044">
    <property type="term" value="F:quercetin 7-O-glucosyltransferase activity"/>
    <property type="evidence" value="ECO:0007669"/>
    <property type="project" value="TreeGrafter"/>
</dbReference>
<dbReference type="EMBL" id="BAABME010001327">
    <property type="protein sequence ID" value="GAA0148968.1"/>
    <property type="molecule type" value="Genomic_DNA"/>
</dbReference>
<evidence type="ECO:0000313" key="7">
    <source>
        <dbReference type="Proteomes" id="UP001454036"/>
    </source>
</evidence>
<keyword evidence="7" id="KW-1185">Reference proteome</keyword>
<dbReference type="GO" id="GO:0080043">
    <property type="term" value="F:quercetin 3-O-glucosyltransferase activity"/>
    <property type="evidence" value="ECO:0007669"/>
    <property type="project" value="TreeGrafter"/>
</dbReference>
<dbReference type="Gene3D" id="3.40.50.2000">
    <property type="entry name" value="Glycogen Phosphorylase B"/>
    <property type="match status" value="2"/>
</dbReference>
<evidence type="ECO:0000256" key="1">
    <source>
        <dbReference type="ARBA" id="ARBA00009995"/>
    </source>
</evidence>
<evidence type="ECO:0000313" key="6">
    <source>
        <dbReference type="EMBL" id="GAA0148968.1"/>
    </source>
</evidence>
<proteinExistence type="inferred from homology"/>
<name>A0AAV3PFN6_LITER</name>
<dbReference type="Pfam" id="PF00201">
    <property type="entry name" value="UDPGT"/>
    <property type="match status" value="1"/>
</dbReference>
<dbReference type="CDD" id="cd03784">
    <property type="entry name" value="GT1_Gtf-like"/>
    <property type="match status" value="1"/>
</dbReference>
<keyword evidence="3 4" id="KW-0808">Transferase</keyword>
<evidence type="ECO:0000256" key="2">
    <source>
        <dbReference type="ARBA" id="ARBA00022676"/>
    </source>
</evidence>
<evidence type="ECO:0000256" key="3">
    <source>
        <dbReference type="ARBA" id="ARBA00022679"/>
    </source>
</evidence>
<sequence length="484" mass="55015">MAMYSETIPLHAIMICYPLQGHINPFTNLAIKLASKGFTITFVHTQHVHQLITKAQPEETIDDEVDIFSEARKSGLDIKYITISDGLPLEFDRDLNFIQYMESLIYDFPSVVDEFVGNLIDSDHSRSSTFLIADTFHSWPVRVSRKYNLVNVSFWTQPALVFTLYNHLDLLKENGHIPFRGDPEEIISCVPGVKLMKMKDFMSFFLDSDLSTIVHKIFFQAFEDVKKADLILYNTVEEFEHEILSALSQKQPGFAIGPLCATVLTNNRVSRSLWSESDCSHWLASMNPGSVLYVSFGSLAQLDEHVFVEIAQGLLLSKMNFLWALRPGIVKSENDLKSECAKLSDDSEGRGLIVPWCPQNDVLSHHAIGGFLTHCGWNSILESIWWRVPMICYPLLGDQLTNRKLVVDDWKIGINLSDGEIVSREEVAEKVKRLMSEKSSDGLRKEVQQVKKILDDAIAQKGSSQENIKSFVRELKAEMHKPWQ</sequence>
<comment type="caution">
    <text evidence="6">The sequence shown here is derived from an EMBL/GenBank/DDBJ whole genome shotgun (WGS) entry which is preliminary data.</text>
</comment>
<gene>
    <name evidence="6" type="ORF">LIER_08265</name>
</gene>
<evidence type="ECO:0000256" key="4">
    <source>
        <dbReference type="RuleBase" id="RU003718"/>
    </source>
</evidence>
<dbReference type="EC" id="2.4.1.-" evidence="5"/>
<organism evidence="6 7">
    <name type="scientific">Lithospermum erythrorhizon</name>
    <name type="common">Purple gromwell</name>
    <name type="synonym">Lithospermum officinale var. erythrorhizon</name>
    <dbReference type="NCBI Taxonomy" id="34254"/>
    <lineage>
        <taxon>Eukaryota</taxon>
        <taxon>Viridiplantae</taxon>
        <taxon>Streptophyta</taxon>
        <taxon>Embryophyta</taxon>
        <taxon>Tracheophyta</taxon>
        <taxon>Spermatophyta</taxon>
        <taxon>Magnoliopsida</taxon>
        <taxon>eudicotyledons</taxon>
        <taxon>Gunneridae</taxon>
        <taxon>Pentapetalae</taxon>
        <taxon>asterids</taxon>
        <taxon>lamiids</taxon>
        <taxon>Boraginales</taxon>
        <taxon>Boraginaceae</taxon>
        <taxon>Boraginoideae</taxon>
        <taxon>Lithospermeae</taxon>
        <taxon>Lithospermum</taxon>
    </lineage>
</organism>
<dbReference type="PANTHER" id="PTHR11926:SF774">
    <property type="entry name" value="UDP-GLYCOSYLTRANSFERASE 85A1-RELATED"/>
    <property type="match status" value="1"/>
</dbReference>
<dbReference type="PROSITE" id="PS00375">
    <property type="entry name" value="UDPGT"/>
    <property type="match status" value="1"/>
</dbReference>
<dbReference type="InterPro" id="IPR035595">
    <property type="entry name" value="UDP_glycos_trans_CS"/>
</dbReference>
<evidence type="ECO:0000256" key="5">
    <source>
        <dbReference type="RuleBase" id="RU362057"/>
    </source>
</evidence>
<dbReference type="FunFam" id="3.40.50.2000:FF:000078">
    <property type="entry name" value="Glycosyltransferase"/>
    <property type="match status" value="1"/>
</dbReference>
<dbReference type="SUPFAM" id="SSF53756">
    <property type="entry name" value="UDP-Glycosyltransferase/glycogen phosphorylase"/>
    <property type="match status" value="1"/>
</dbReference>
<dbReference type="Proteomes" id="UP001454036">
    <property type="component" value="Unassembled WGS sequence"/>
</dbReference>
<accession>A0AAV3PFN6</accession>
<keyword evidence="2 4" id="KW-0328">Glycosyltransferase</keyword>
<protein>
    <recommendedName>
        <fullName evidence="5">Glycosyltransferase</fullName>
        <ecNumber evidence="5">2.4.1.-</ecNumber>
    </recommendedName>
</protein>